<keyword evidence="2" id="KW-1185">Reference proteome</keyword>
<evidence type="ECO:0000313" key="5">
    <source>
        <dbReference type="RefSeq" id="XP_054855722.1"/>
    </source>
</evidence>
<dbReference type="PANTHER" id="PTHR35085:SF1">
    <property type="entry name" value="KERATINOCYTE DIFFERENTIATION FACTOR 1"/>
    <property type="match status" value="1"/>
</dbReference>
<dbReference type="CTD" id="126695"/>
<evidence type="ECO:0000256" key="1">
    <source>
        <dbReference type="SAM" id="MobiDB-lite"/>
    </source>
</evidence>
<evidence type="ECO:0000313" key="4">
    <source>
        <dbReference type="RefSeq" id="XP_054855721.1"/>
    </source>
</evidence>
<feature type="region of interest" description="Disordered" evidence="1">
    <location>
        <begin position="128"/>
        <end position="166"/>
    </location>
</feature>
<dbReference type="Proteomes" id="UP001190640">
    <property type="component" value="Chromosome 15"/>
</dbReference>
<dbReference type="RefSeq" id="XP_054855721.1">
    <property type="nucleotide sequence ID" value="XM_054999746.1"/>
</dbReference>
<gene>
    <name evidence="3 4 5" type="primary">KDF1</name>
</gene>
<dbReference type="GeneID" id="129343507"/>
<dbReference type="PANTHER" id="PTHR35085">
    <property type="entry name" value="KERATINOCYTE DIFFERENTIATION FACTOR 1"/>
    <property type="match status" value="1"/>
</dbReference>
<proteinExistence type="predicted"/>
<dbReference type="GO" id="GO:0030054">
    <property type="term" value="C:cell junction"/>
    <property type="evidence" value="ECO:0007669"/>
    <property type="project" value="TreeGrafter"/>
</dbReference>
<dbReference type="GO" id="GO:0010482">
    <property type="term" value="P:regulation of epidermal cell division"/>
    <property type="evidence" value="ECO:0007669"/>
    <property type="project" value="TreeGrafter"/>
</dbReference>
<dbReference type="RefSeq" id="XP_054855720.1">
    <property type="nucleotide sequence ID" value="XM_054999745.1"/>
</dbReference>
<sequence>MLGRRTGHSQNQSYIYQPPQDAVPQRIDSPTAGDISLEVFSGSTPELKQSRKPTRARQACKADPRDSNGREGENASFISSATETSQPRCCPTLSRAWSTYRTVFCYLVTCGGCFKDCQSSISYPYNETLTDDGKTPECNGRSPNSPASSSPAEKNGSQTKKSSVGSSFSYQDVKLKGIPVFPNQSPGSYPDPDLCYKEPLPDKTSSHNSIEKQPLPSSHRSSEEYYSFHESDLEFSELSSMSSREIDILIFKKLTELFSVHQIDELAKCTSDTVFLEKTNKISDLINSITQDYNLDEQDAECRLVRGIIRISTRKSRVRPRVSVPTLPSPEENTIRCNLPDSGNETMVASVLTSEEVVSVQISQETTADMKARVMRREMYSATGSPLSRGSSFQDTETDSSGAPLLKFIAGRMDLGSTHTAGPSALPAASSRFCK</sequence>
<dbReference type="RefSeq" id="XP_054855722.1">
    <property type="nucleotide sequence ID" value="XM_054999747.1"/>
</dbReference>
<dbReference type="GO" id="GO:0003334">
    <property type="term" value="P:keratinocyte development"/>
    <property type="evidence" value="ECO:0007669"/>
    <property type="project" value="InterPro"/>
</dbReference>
<dbReference type="Pfam" id="PF15551">
    <property type="entry name" value="DUF4656"/>
    <property type="match status" value="1"/>
</dbReference>
<feature type="compositionally biased region" description="Low complexity" evidence="1">
    <location>
        <begin position="142"/>
        <end position="152"/>
    </location>
</feature>
<feature type="compositionally biased region" description="Basic and acidic residues" evidence="1">
    <location>
        <begin position="60"/>
        <end position="73"/>
    </location>
</feature>
<dbReference type="InterPro" id="IPR028003">
    <property type="entry name" value="KDF1"/>
</dbReference>
<feature type="region of interest" description="Disordered" evidence="1">
    <location>
        <begin position="191"/>
        <end position="223"/>
    </location>
</feature>
<reference evidence="3 4" key="1">
    <citation type="submission" date="2025-04" db="UniProtKB">
        <authorList>
            <consortium name="RefSeq"/>
        </authorList>
    </citation>
    <scope>IDENTIFICATION</scope>
    <source>
        <tissue evidence="3 4">Blood</tissue>
    </source>
</reference>
<evidence type="ECO:0000313" key="2">
    <source>
        <dbReference type="Proteomes" id="UP001190640"/>
    </source>
</evidence>
<feature type="region of interest" description="Disordered" evidence="1">
    <location>
        <begin position="1"/>
        <end position="80"/>
    </location>
</feature>
<evidence type="ECO:0000313" key="3">
    <source>
        <dbReference type="RefSeq" id="XP_054855720.1"/>
    </source>
</evidence>
<dbReference type="AlphaFoldDB" id="A0AA97KGN5"/>
<protein>
    <submittedName>
        <fullName evidence="3 4">Keratinocyte differentiation factor 1</fullName>
    </submittedName>
</protein>
<feature type="compositionally biased region" description="Polar residues" evidence="1">
    <location>
        <begin position="155"/>
        <end position="166"/>
    </location>
</feature>
<feature type="compositionally biased region" description="Basic and acidic residues" evidence="1">
    <location>
        <begin position="194"/>
        <end position="205"/>
    </location>
</feature>
<accession>A0AA97KGN5</accession>
<organism evidence="2 3">
    <name type="scientific">Eublepharis macularius</name>
    <name type="common">Leopard gecko</name>
    <name type="synonym">Cyrtodactylus macularius</name>
    <dbReference type="NCBI Taxonomy" id="481883"/>
    <lineage>
        <taxon>Eukaryota</taxon>
        <taxon>Metazoa</taxon>
        <taxon>Chordata</taxon>
        <taxon>Craniata</taxon>
        <taxon>Vertebrata</taxon>
        <taxon>Euteleostomi</taxon>
        <taxon>Lepidosauria</taxon>
        <taxon>Squamata</taxon>
        <taxon>Bifurcata</taxon>
        <taxon>Gekkota</taxon>
        <taxon>Eublepharidae</taxon>
        <taxon>Eublepharinae</taxon>
        <taxon>Eublepharis</taxon>
    </lineage>
</organism>
<dbReference type="KEGG" id="emc:129343507"/>
<name>A0AA97KGN5_EUBMA</name>